<evidence type="ECO:0000313" key="2">
    <source>
        <dbReference type="Proteomes" id="UP000813444"/>
    </source>
</evidence>
<name>A0A8K0STB1_9HYPO</name>
<comment type="caution">
    <text evidence="1">The sequence shown here is derived from an EMBL/GenBank/DDBJ whole genome shotgun (WGS) entry which is preliminary data.</text>
</comment>
<gene>
    <name evidence="1" type="ORF">B0I35DRAFT_232757</name>
</gene>
<keyword evidence="2" id="KW-1185">Reference proteome</keyword>
<sequence>MARGEARTLALVVAMIRDGHATCCLQNIGESHLPTRTDGMAVLSCRVMEDSEMYQLITAAQSLISFVPAPANVHDIGQCNC</sequence>
<dbReference type="Proteomes" id="UP000813444">
    <property type="component" value="Unassembled WGS sequence"/>
</dbReference>
<reference evidence="1" key="1">
    <citation type="journal article" date="2021" name="Nat. Commun.">
        <title>Genetic determinants of endophytism in the Arabidopsis root mycobiome.</title>
        <authorList>
            <person name="Mesny F."/>
            <person name="Miyauchi S."/>
            <person name="Thiergart T."/>
            <person name="Pickel B."/>
            <person name="Atanasova L."/>
            <person name="Karlsson M."/>
            <person name="Huettel B."/>
            <person name="Barry K.W."/>
            <person name="Haridas S."/>
            <person name="Chen C."/>
            <person name="Bauer D."/>
            <person name="Andreopoulos W."/>
            <person name="Pangilinan J."/>
            <person name="LaButti K."/>
            <person name="Riley R."/>
            <person name="Lipzen A."/>
            <person name="Clum A."/>
            <person name="Drula E."/>
            <person name="Henrissat B."/>
            <person name="Kohler A."/>
            <person name="Grigoriev I.V."/>
            <person name="Martin F.M."/>
            <person name="Hacquard S."/>
        </authorList>
    </citation>
    <scope>NUCLEOTIDE SEQUENCE</scope>
    <source>
        <strain evidence="1">MPI-CAGE-CH-0235</strain>
    </source>
</reference>
<protein>
    <submittedName>
        <fullName evidence="1">Uncharacterized protein</fullName>
    </submittedName>
</protein>
<organism evidence="1 2">
    <name type="scientific">Stachybotrys elegans</name>
    <dbReference type="NCBI Taxonomy" id="80388"/>
    <lineage>
        <taxon>Eukaryota</taxon>
        <taxon>Fungi</taxon>
        <taxon>Dikarya</taxon>
        <taxon>Ascomycota</taxon>
        <taxon>Pezizomycotina</taxon>
        <taxon>Sordariomycetes</taxon>
        <taxon>Hypocreomycetidae</taxon>
        <taxon>Hypocreales</taxon>
        <taxon>Stachybotryaceae</taxon>
        <taxon>Stachybotrys</taxon>
    </lineage>
</organism>
<proteinExistence type="predicted"/>
<dbReference type="AlphaFoldDB" id="A0A8K0STB1"/>
<evidence type="ECO:0000313" key="1">
    <source>
        <dbReference type="EMBL" id="KAH7320262.1"/>
    </source>
</evidence>
<dbReference type="EMBL" id="JAGPNK010000006">
    <property type="protein sequence ID" value="KAH7320262.1"/>
    <property type="molecule type" value="Genomic_DNA"/>
</dbReference>
<accession>A0A8K0STB1</accession>